<comment type="caution">
    <text evidence="3">The sequence shown here is derived from an EMBL/GenBank/DDBJ whole genome shotgun (WGS) entry which is preliminary data.</text>
</comment>
<dbReference type="Gene3D" id="1.10.287.110">
    <property type="entry name" value="DnaJ domain"/>
    <property type="match status" value="1"/>
</dbReference>
<accession>A0A917Q894</accession>
<dbReference type="PROSITE" id="PS50076">
    <property type="entry name" value="DNAJ_2"/>
    <property type="match status" value="1"/>
</dbReference>
<dbReference type="PRINTS" id="PR00625">
    <property type="entry name" value="JDOMAIN"/>
</dbReference>
<proteinExistence type="predicted"/>
<feature type="compositionally biased region" description="Basic and acidic residues" evidence="1">
    <location>
        <begin position="137"/>
        <end position="146"/>
    </location>
</feature>
<name>A0A917Q894_9HYPH</name>
<dbReference type="RefSeq" id="WP_188913404.1">
    <property type="nucleotide sequence ID" value="NZ_BMMF01000006.1"/>
</dbReference>
<dbReference type="SMART" id="SM00271">
    <property type="entry name" value="DnaJ"/>
    <property type="match status" value="1"/>
</dbReference>
<dbReference type="AlphaFoldDB" id="A0A917Q894"/>
<dbReference type="Proteomes" id="UP000600449">
    <property type="component" value="Unassembled WGS sequence"/>
</dbReference>
<evidence type="ECO:0000313" key="3">
    <source>
        <dbReference type="EMBL" id="GGK35441.1"/>
    </source>
</evidence>
<dbReference type="EMBL" id="BMMF01000006">
    <property type="protein sequence ID" value="GGK35441.1"/>
    <property type="molecule type" value="Genomic_DNA"/>
</dbReference>
<gene>
    <name evidence="3" type="ORF">GCM10011322_22890</name>
</gene>
<reference evidence="3 4" key="1">
    <citation type="journal article" date="2014" name="Int. J. Syst. Evol. Microbiol.">
        <title>Complete genome sequence of Corynebacterium casei LMG S-19264T (=DSM 44701T), isolated from a smear-ripened cheese.</title>
        <authorList>
            <consortium name="US DOE Joint Genome Institute (JGI-PGF)"/>
            <person name="Walter F."/>
            <person name="Albersmeier A."/>
            <person name="Kalinowski J."/>
            <person name="Ruckert C."/>
        </authorList>
    </citation>
    <scope>NUCLEOTIDE SEQUENCE [LARGE SCALE GENOMIC DNA]</scope>
    <source>
        <strain evidence="3 4">CGMCC 1.9161</strain>
    </source>
</reference>
<evidence type="ECO:0000313" key="4">
    <source>
        <dbReference type="Proteomes" id="UP000600449"/>
    </source>
</evidence>
<dbReference type="InterPro" id="IPR001623">
    <property type="entry name" value="DnaJ_domain"/>
</dbReference>
<evidence type="ECO:0000256" key="1">
    <source>
        <dbReference type="SAM" id="MobiDB-lite"/>
    </source>
</evidence>
<dbReference type="CDD" id="cd06257">
    <property type="entry name" value="DnaJ"/>
    <property type="match status" value="1"/>
</dbReference>
<sequence length="213" mass="23730">MDLNSPLFDRIRIKPKAEKAADDAKTSQSPACEHPGCTGQGLYRAPKGRGQEGKYWRFCMDHVRAYNASYNYFKDMPDDAVAAYQKESIIGHRPTWSMGVNPAARERAAKGARGAGYKRDWAYHDPFDVLREGGVGETRRAPEPPRPRYSGPVRQALDVLGLEEGADPATIKAAYKALVKKFHPDAHGGDRSYEERLRDIIRAHDTLKTAGLC</sequence>
<feature type="region of interest" description="Disordered" evidence="1">
    <location>
        <begin position="14"/>
        <end position="38"/>
    </location>
</feature>
<feature type="region of interest" description="Disordered" evidence="1">
    <location>
        <begin position="133"/>
        <end position="152"/>
    </location>
</feature>
<keyword evidence="4" id="KW-1185">Reference proteome</keyword>
<feature type="domain" description="J" evidence="2">
    <location>
        <begin position="155"/>
        <end position="212"/>
    </location>
</feature>
<dbReference type="SUPFAM" id="SSF46565">
    <property type="entry name" value="Chaperone J-domain"/>
    <property type="match status" value="1"/>
</dbReference>
<dbReference type="Pfam" id="PF00226">
    <property type="entry name" value="DnaJ"/>
    <property type="match status" value="1"/>
</dbReference>
<dbReference type="InterPro" id="IPR036869">
    <property type="entry name" value="J_dom_sf"/>
</dbReference>
<organism evidence="3 4">
    <name type="scientific">Salinarimonas ramus</name>
    <dbReference type="NCBI Taxonomy" id="690164"/>
    <lineage>
        <taxon>Bacteria</taxon>
        <taxon>Pseudomonadati</taxon>
        <taxon>Pseudomonadota</taxon>
        <taxon>Alphaproteobacteria</taxon>
        <taxon>Hyphomicrobiales</taxon>
        <taxon>Salinarimonadaceae</taxon>
        <taxon>Salinarimonas</taxon>
    </lineage>
</organism>
<protein>
    <submittedName>
        <fullName evidence="3">Molecular chaperone DnaJ</fullName>
    </submittedName>
</protein>
<feature type="compositionally biased region" description="Basic and acidic residues" evidence="1">
    <location>
        <begin position="14"/>
        <end position="25"/>
    </location>
</feature>
<evidence type="ECO:0000259" key="2">
    <source>
        <dbReference type="PROSITE" id="PS50076"/>
    </source>
</evidence>